<feature type="compositionally biased region" description="Gly residues" evidence="1">
    <location>
        <begin position="188"/>
        <end position="200"/>
    </location>
</feature>
<accession>A0A239B8Y8</accession>
<feature type="region of interest" description="Disordered" evidence="1">
    <location>
        <begin position="122"/>
        <end position="202"/>
    </location>
</feature>
<keyword evidence="2" id="KW-0472">Membrane</keyword>
<gene>
    <name evidence="3" type="ORF">SAMN05216252_102472</name>
</gene>
<feature type="transmembrane region" description="Helical" evidence="2">
    <location>
        <begin position="49"/>
        <end position="73"/>
    </location>
</feature>
<reference evidence="3 4" key="1">
    <citation type="submission" date="2017-06" db="EMBL/GenBank/DDBJ databases">
        <authorList>
            <person name="Kim H.J."/>
            <person name="Triplett B.A."/>
        </authorList>
    </citation>
    <scope>NUCLEOTIDE SEQUENCE [LARGE SCALE GENOMIC DNA]</scope>
    <source>
        <strain evidence="3 4">CGMCC 4.1858</strain>
    </source>
</reference>
<name>A0A239B8Y8_9ACTN</name>
<keyword evidence="2" id="KW-1133">Transmembrane helix</keyword>
<evidence type="ECO:0000313" key="3">
    <source>
        <dbReference type="EMBL" id="SNS04425.1"/>
    </source>
</evidence>
<keyword evidence="2" id="KW-0812">Transmembrane</keyword>
<evidence type="ECO:0000256" key="1">
    <source>
        <dbReference type="SAM" id="MobiDB-lite"/>
    </source>
</evidence>
<organism evidence="3 4">
    <name type="scientific">Actinacidiphila glaucinigra</name>
    <dbReference type="NCBI Taxonomy" id="235986"/>
    <lineage>
        <taxon>Bacteria</taxon>
        <taxon>Bacillati</taxon>
        <taxon>Actinomycetota</taxon>
        <taxon>Actinomycetes</taxon>
        <taxon>Kitasatosporales</taxon>
        <taxon>Streptomycetaceae</taxon>
        <taxon>Actinacidiphila</taxon>
    </lineage>
</organism>
<dbReference type="AlphaFoldDB" id="A0A239B8Y8"/>
<dbReference type="EMBL" id="FZOF01000002">
    <property type="protein sequence ID" value="SNS04425.1"/>
    <property type="molecule type" value="Genomic_DNA"/>
</dbReference>
<sequence length="672" mass="68326">MTRMLSRAGALRSRFRAWRRSRPFWAGVWTLLAGVEILSIPLAPLSLMIHEGIAGVSGLLMGVFLVILGLTLWLAPHYRAFAGIATLVFSVASLVLSNFGGFLIGFLLGVIGGAMAVSWVPDGDDGRGRRSRPVPDWGGGGGATGPAAGAPQGGTPAGGPDGTPAPAVPPAAPAGGTEPAPPTASGPSGSGSGSGDGAAGAAGADTAALRSALRTRALRNRAVRLRAIGALPVGGALLAGGLQPLAPMAMAHDAGAPRGDGTARSAKGYRSAGEAVCDVLDGLYHARNPTAHGTGSATGKARNRPPGGLHAGVEAQAPLPVRGSLDVSTGGTPKGAGPGPVPSQRAAPQQPSGGLLGAVGDLLGLRGKQPSAQAPAPRRPGATPYAPPAPRAGGSTRRTRPEVPAPSAGTPPTGLLSGNRISPDSLLDLVVPRHPSDGGMDEPLSLLPARIRLGTPDSPWCLPKVSLELSVGAAGYRDRVTAAEQPFRVLTPLLVLTGLTYHGITAVPTRAGAERVLVFTAWRADIASLRQTAGLLSPACARRHARDWTPPFHGLPGIGLPLLDIGLPGIGRVSPEPPPWAPCQGELETDARPWSTTTATGRPVVLLTRVLSGNLLGLLPVTFTPDTPPPLPPGLTIPIPLFFTQAVAYNQLLTAHRLTIPGMHQRVSASLR</sequence>
<feature type="compositionally biased region" description="Gly residues" evidence="1">
    <location>
        <begin position="151"/>
        <end position="161"/>
    </location>
</feature>
<feature type="compositionally biased region" description="Low complexity" evidence="1">
    <location>
        <begin position="358"/>
        <end position="384"/>
    </location>
</feature>
<dbReference type="Pfam" id="PF19609">
    <property type="entry name" value="DUF6114"/>
    <property type="match status" value="1"/>
</dbReference>
<proteinExistence type="predicted"/>
<keyword evidence="4" id="KW-1185">Reference proteome</keyword>
<feature type="region of interest" description="Disordered" evidence="1">
    <location>
        <begin position="288"/>
        <end position="422"/>
    </location>
</feature>
<evidence type="ECO:0000256" key="2">
    <source>
        <dbReference type="SAM" id="Phobius"/>
    </source>
</evidence>
<dbReference type="InterPro" id="IPR046096">
    <property type="entry name" value="DUF6114"/>
</dbReference>
<protein>
    <submittedName>
        <fullName evidence="3">Uncharacterized protein</fullName>
    </submittedName>
</protein>
<evidence type="ECO:0000313" key="4">
    <source>
        <dbReference type="Proteomes" id="UP000198280"/>
    </source>
</evidence>
<dbReference type="Proteomes" id="UP000198280">
    <property type="component" value="Unassembled WGS sequence"/>
</dbReference>